<dbReference type="STRING" id="3476.A0A2P5A5G1"/>
<comment type="caution">
    <text evidence="3">The sequence shown here is derived from an EMBL/GenBank/DDBJ whole genome shotgun (WGS) entry which is preliminary data.</text>
</comment>
<organism evidence="3 4">
    <name type="scientific">Parasponia andersonii</name>
    <name type="common">Sponia andersonii</name>
    <dbReference type="NCBI Taxonomy" id="3476"/>
    <lineage>
        <taxon>Eukaryota</taxon>
        <taxon>Viridiplantae</taxon>
        <taxon>Streptophyta</taxon>
        <taxon>Embryophyta</taxon>
        <taxon>Tracheophyta</taxon>
        <taxon>Spermatophyta</taxon>
        <taxon>Magnoliopsida</taxon>
        <taxon>eudicotyledons</taxon>
        <taxon>Gunneridae</taxon>
        <taxon>Pentapetalae</taxon>
        <taxon>rosids</taxon>
        <taxon>fabids</taxon>
        <taxon>Rosales</taxon>
        <taxon>Cannabaceae</taxon>
        <taxon>Parasponia</taxon>
    </lineage>
</organism>
<dbReference type="EMBL" id="JXTB01000927">
    <property type="protein sequence ID" value="PON31787.1"/>
    <property type="molecule type" value="Genomic_DNA"/>
</dbReference>
<dbReference type="Pfam" id="PF00855">
    <property type="entry name" value="PWWP"/>
    <property type="match status" value="1"/>
</dbReference>
<dbReference type="Gene3D" id="2.30.30.140">
    <property type="match status" value="1"/>
</dbReference>
<accession>A0A2P5A5G1</accession>
<evidence type="ECO:0000313" key="3">
    <source>
        <dbReference type="EMBL" id="PON31787.1"/>
    </source>
</evidence>
<name>A0A2P5A5G1_PARAD</name>
<dbReference type="Proteomes" id="UP000237105">
    <property type="component" value="Unassembled WGS sequence"/>
</dbReference>
<dbReference type="SUPFAM" id="SSF63748">
    <property type="entry name" value="Tudor/PWWP/MBT"/>
    <property type="match status" value="1"/>
</dbReference>
<keyword evidence="4" id="KW-1185">Reference proteome</keyword>
<dbReference type="OrthoDB" id="641149at2759"/>
<protein>
    <submittedName>
        <fullName evidence="3">PWWP domain containing protein</fullName>
    </submittedName>
</protein>
<evidence type="ECO:0000313" key="4">
    <source>
        <dbReference type="Proteomes" id="UP000237105"/>
    </source>
</evidence>
<dbReference type="PROSITE" id="PS50812">
    <property type="entry name" value="PWWP"/>
    <property type="match status" value="1"/>
</dbReference>
<reference evidence="4" key="1">
    <citation type="submission" date="2016-06" db="EMBL/GenBank/DDBJ databases">
        <title>Parallel loss of symbiosis genes in relatives of nitrogen-fixing non-legume Parasponia.</title>
        <authorList>
            <person name="Van Velzen R."/>
            <person name="Holmer R."/>
            <person name="Bu F."/>
            <person name="Rutten L."/>
            <person name="Van Zeijl A."/>
            <person name="Liu W."/>
            <person name="Santuari L."/>
            <person name="Cao Q."/>
            <person name="Sharma T."/>
            <person name="Shen D."/>
            <person name="Roswanjaya Y."/>
            <person name="Wardhani T."/>
            <person name="Kalhor M.S."/>
            <person name="Jansen J."/>
            <person name="Van den Hoogen J."/>
            <person name="Gungor B."/>
            <person name="Hartog M."/>
            <person name="Hontelez J."/>
            <person name="Verver J."/>
            <person name="Yang W.-C."/>
            <person name="Schijlen E."/>
            <person name="Repin R."/>
            <person name="Schilthuizen M."/>
            <person name="Schranz E."/>
            <person name="Heidstra R."/>
            <person name="Miyata K."/>
            <person name="Fedorova E."/>
            <person name="Kohlen W."/>
            <person name="Bisseling T."/>
            <person name="Smit S."/>
            <person name="Geurts R."/>
        </authorList>
    </citation>
    <scope>NUCLEOTIDE SEQUENCE [LARGE SCALE GENOMIC DNA]</scope>
    <source>
        <strain evidence="4">cv. WU1-14</strain>
    </source>
</reference>
<evidence type="ECO:0000259" key="2">
    <source>
        <dbReference type="PROSITE" id="PS50812"/>
    </source>
</evidence>
<dbReference type="CDD" id="cd05162">
    <property type="entry name" value="PWWP"/>
    <property type="match status" value="1"/>
</dbReference>
<gene>
    <name evidence="3" type="ORF">PanWU01x14_366870</name>
</gene>
<dbReference type="SMART" id="SM00293">
    <property type="entry name" value="PWWP"/>
    <property type="match status" value="1"/>
</dbReference>
<sequence>MKSKDLANGKDHVRKGCREEVANNHLGKKVYFKPADIIWVKNRGGSWWPGQVVDENLIGESSKQGNRSAGKVLVRLYGTYTYLYVDPTKFRSEFDTILKQNNGSHRKIFLKAVEQDIARLKAGQSKSQGSKSKDSSSAKHRDQDELKKNLKRSSTSSMETKKRKGEKHDGVQKKLEKNDRSSLEAASKRTHKHDKRTPKHDEVLIKKRKLNDISSPDTMSFAKSRELSARRLKVMQSLGLAAPPGSPFCKNGQLYITI</sequence>
<feature type="compositionally biased region" description="Basic and acidic residues" evidence="1">
    <location>
        <begin position="131"/>
        <end position="148"/>
    </location>
</feature>
<feature type="domain" description="PWWP" evidence="2">
    <location>
        <begin position="34"/>
        <end position="96"/>
    </location>
</feature>
<dbReference type="PANTHER" id="PTHR42851:SF13">
    <property type="entry name" value="OS08G0477800 PROTEIN"/>
    <property type="match status" value="1"/>
</dbReference>
<feature type="region of interest" description="Disordered" evidence="1">
    <location>
        <begin position="121"/>
        <end position="203"/>
    </location>
</feature>
<feature type="compositionally biased region" description="Basic and acidic residues" evidence="1">
    <location>
        <begin position="166"/>
        <end position="182"/>
    </location>
</feature>
<feature type="compositionally biased region" description="Basic residues" evidence="1">
    <location>
        <begin position="188"/>
        <end position="198"/>
    </location>
</feature>
<proteinExistence type="predicted"/>
<feature type="compositionally biased region" description="Low complexity" evidence="1">
    <location>
        <begin position="121"/>
        <end position="130"/>
    </location>
</feature>
<evidence type="ECO:0000256" key="1">
    <source>
        <dbReference type="SAM" id="MobiDB-lite"/>
    </source>
</evidence>
<dbReference type="InterPro" id="IPR053063">
    <property type="entry name" value="PWWP_domain_containing_PDP"/>
</dbReference>
<dbReference type="PANTHER" id="PTHR42851">
    <property type="entry name" value="ALDOLASE-RELATED"/>
    <property type="match status" value="1"/>
</dbReference>
<dbReference type="InterPro" id="IPR000313">
    <property type="entry name" value="PWWP_dom"/>
</dbReference>
<dbReference type="AlphaFoldDB" id="A0A2P5A5G1"/>